<evidence type="ECO:0000313" key="5">
    <source>
        <dbReference type="Proteomes" id="UP000005580"/>
    </source>
</evidence>
<feature type="domain" description="Glycosyltransferase 2-like" evidence="3">
    <location>
        <begin position="7"/>
        <end position="170"/>
    </location>
</feature>
<reference evidence="4" key="1">
    <citation type="submission" date="2011-01" db="EMBL/GenBank/DDBJ databases">
        <authorList>
            <person name="Muzny D."/>
            <person name="Qin X."/>
            <person name="Buhay C."/>
            <person name="Dugan-Rocha S."/>
            <person name="Ding Y."/>
            <person name="Chen G."/>
            <person name="Hawes A."/>
            <person name="Holder M."/>
            <person name="Jhangiani S."/>
            <person name="Johnson A."/>
            <person name="Khan Z."/>
            <person name="Li Z."/>
            <person name="Liu W."/>
            <person name="Liu X."/>
            <person name="Perez L."/>
            <person name="Shen H."/>
            <person name="Wang Q."/>
            <person name="Watt J."/>
            <person name="Xi L."/>
            <person name="Xin Y."/>
            <person name="Zhou J."/>
            <person name="Deng J."/>
            <person name="Jiang H."/>
            <person name="Liu Y."/>
            <person name="Qu J."/>
            <person name="Song X.-Z."/>
            <person name="Zhang L."/>
            <person name="Villasana D."/>
            <person name="Johnson A."/>
            <person name="Liu J."/>
            <person name="Liyanage D."/>
            <person name="Lorensuhewa L."/>
            <person name="Robinson T."/>
            <person name="Song A."/>
            <person name="Song B.-B."/>
            <person name="Dinh H."/>
            <person name="Thornton R."/>
            <person name="Coyle M."/>
            <person name="Francisco L."/>
            <person name="Jackson L."/>
            <person name="Javaid M."/>
            <person name="Korchina V."/>
            <person name="Kovar C."/>
            <person name="Mata R."/>
            <person name="Mathew T."/>
            <person name="Ngo R."/>
            <person name="Nguyen L."/>
            <person name="Nguyen N."/>
            <person name="Okwuonu G."/>
            <person name="Ongeri F."/>
            <person name="Pham C."/>
            <person name="Simmons D."/>
            <person name="Wilczek-Boney K."/>
            <person name="Hale W."/>
            <person name="Jakkamsetti A."/>
            <person name="Pham P."/>
            <person name="Ruth R."/>
            <person name="San Lucas F."/>
            <person name="Warren J."/>
            <person name="Zhang J."/>
            <person name="Zhao Z."/>
            <person name="Zhou C."/>
            <person name="Zhu D."/>
            <person name="Lee S."/>
            <person name="Bess C."/>
            <person name="Blankenburg K."/>
            <person name="Forbes L."/>
            <person name="Fu Q."/>
            <person name="Gubbala S."/>
            <person name="Hirani K."/>
            <person name="Jayaseelan J.C."/>
            <person name="Lara F."/>
            <person name="Munidasa M."/>
            <person name="Palculict T."/>
            <person name="Patil S."/>
            <person name="Pu L.-L."/>
            <person name="Saada N."/>
            <person name="Tang L."/>
            <person name="Weissenberger G."/>
            <person name="Zhu Y."/>
            <person name="Hemphill L."/>
            <person name="Shang Y."/>
            <person name="Youmans B."/>
            <person name="Ayvaz T."/>
            <person name="Ross M."/>
            <person name="Santibanez J."/>
            <person name="Aqrawi P."/>
            <person name="Gross S."/>
            <person name="Joshi V."/>
            <person name="Fowler G."/>
            <person name="Nazareth L."/>
            <person name="Reid J."/>
            <person name="Worley K."/>
            <person name="Petrosino J."/>
            <person name="Highlander S."/>
            <person name="Gibbs R."/>
        </authorList>
    </citation>
    <scope>NUCLEOTIDE SEQUENCE [LARGE SCALE GENOMIC DNA]</scope>
    <source>
        <strain evidence="4">ATCC 33269</strain>
    </source>
</reference>
<gene>
    <name evidence="4" type="primary">rfaG</name>
    <name evidence="4" type="ORF">HMPREF0663_11822</name>
</gene>
<evidence type="ECO:0000256" key="1">
    <source>
        <dbReference type="ARBA" id="ARBA00022676"/>
    </source>
</evidence>
<keyword evidence="5" id="KW-1185">Reference proteome</keyword>
<keyword evidence="1 4" id="KW-0328">Glycosyltransferase</keyword>
<dbReference type="InterPro" id="IPR029044">
    <property type="entry name" value="Nucleotide-diphossugar_trans"/>
</dbReference>
<dbReference type="eggNOG" id="COG1216">
    <property type="taxonomic scope" value="Bacteria"/>
</dbReference>
<dbReference type="HOGENOM" id="CLU_025996_25_0_10"/>
<dbReference type="EMBL" id="AEPE02000005">
    <property type="protein sequence ID" value="EFZ36909.1"/>
    <property type="molecule type" value="Genomic_DNA"/>
</dbReference>
<proteinExistence type="predicted"/>
<dbReference type="InterPro" id="IPR001173">
    <property type="entry name" value="Glyco_trans_2-like"/>
</dbReference>
<dbReference type="AlphaFoldDB" id="E7RRM1"/>
<dbReference type="GO" id="GO:0016758">
    <property type="term" value="F:hexosyltransferase activity"/>
    <property type="evidence" value="ECO:0007669"/>
    <property type="project" value="UniProtKB-ARBA"/>
</dbReference>
<accession>E7RRM1</accession>
<dbReference type="STRING" id="28134.SAMN05444288_1458"/>
<organism evidence="4 5">
    <name type="scientific">Hoylesella oralis ATCC 33269</name>
    <dbReference type="NCBI Taxonomy" id="873533"/>
    <lineage>
        <taxon>Bacteria</taxon>
        <taxon>Pseudomonadati</taxon>
        <taxon>Bacteroidota</taxon>
        <taxon>Bacteroidia</taxon>
        <taxon>Bacteroidales</taxon>
        <taxon>Prevotellaceae</taxon>
        <taxon>Hoylesella</taxon>
    </lineage>
</organism>
<dbReference type="PANTHER" id="PTHR22916:SF51">
    <property type="entry name" value="GLYCOSYLTRANSFERASE EPSH-RELATED"/>
    <property type="match status" value="1"/>
</dbReference>
<dbReference type="Gene3D" id="3.90.550.10">
    <property type="entry name" value="Spore Coat Polysaccharide Biosynthesis Protein SpsA, Chain A"/>
    <property type="match status" value="1"/>
</dbReference>
<dbReference type="CDD" id="cd00761">
    <property type="entry name" value="Glyco_tranf_GTA_type"/>
    <property type="match status" value="1"/>
</dbReference>
<dbReference type="Pfam" id="PF00535">
    <property type="entry name" value="Glycos_transf_2"/>
    <property type="match status" value="1"/>
</dbReference>
<keyword evidence="2 4" id="KW-0808">Transferase</keyword>
<dbReference type="SUPFAM" id="SSF53448">
    <property type="entry name" value="Nucleotide-diphospho-sugar transferases"/>
    <property type="match status" value="1"/>
</dbReference>
<sequence>MRQLLLSIIIPVYNAEDYLRRCIDSVFKQGLNDNEFEVIIIDDGSQDKSYDIALAIVSEHENIFVCTQRNSGQAAARNVGLEKAKGKYVMFVDSDDYLFENTIKDIICLADRNNLDLCVSRVCVQKYDKTTVICSDFNKFSNKYVLSGEYVLLHNANPSTACAKLYLREFIKSERLSFYQGIVHEDVEFSYRVYALANRVMFTDIISYFYCWNDESTDHSDSLERKMKSVASDLQIAHNIKEFTKIRGLSKPLKKYFLYQSNSIVVGIFLSYLRKVNDLPSSFIIKSLYLAKELELYPIIGRTNSWKTTLCIPFLNREWLLRKMVYENTCRFNIYTKR</sequence>
<name>E7RRM1_9BACT</name>
<evidence type="ECO:0000313" key="4">
    <source>
        <dbReference type="EMBL" id="EFZ36909.1"/>
    </source>
</evidence>
<dbReference type="EC" id="2.4.-.-" evidence="4"/>
<comment type="caution">
    <text evidence="4">The sequence shown here is derived from an EMBL/GenBank/DDBJ whole genome shotgun (WGS) entry which is preliminary data.</text>
</comment>
<evidence type="ECO:0000259" key="3">
    <source>
        <dbReference type="Pfam" id="PF00535"/>
    </source>
</evidence>
<dbReference type="PANTHER" id="PTHR22916">
    <property type="entry name" value="GLYCOSYLTRANSFERASE"/>
    <property type="match status" value="1"/>
</dbReference>
<evidence type="ECO:0000256" key="2">
    <source>
        <dbReference type="ARBA" id="ARBA00022679"/>
    </source>
</evidence>
<dbReference type="RefSeq" id="WP_004370004.1">
    <property type="nucleotide sequence ID" value="NZ_GL833119.1"/>
</dbReference>
<protein>
    <submittedName>
        <fullName evidence="4">Glycosyltransferase, group 2 family protein</fullName>
        <ecNumber evidence="4">2.4.-.-</ecNumber>
    </submittedName>
</protein>
<dbReference type="Proteomes" id="UP000005580">
    <property type="component" value="Unassembled WGS sequence"/>
</dbReference>